<reference evidence="1" key="1">
    <citation type="submission" date="2022-04" db="EMBL/GenBank/DDBJ databases">
        <title>Carnegiea gigantea Genome sequencing and assembly v2.</title>
        <authorList>
            <person name="Copetti D."/>
            <person name="Sanderson M.J."/>
            <person name="Burquez A."/>
            <person name="Wojciechowski M.F."/>
        </authorList>
    </citation>
    <scope>NUCLEOTIDE SEQUENCE</scope>
    <source>
        <strain evidence="1">SGP5-SGP5p</strain>
        <tissue evidence="1">Aerial part</tissue>
    </source>
</reference>
<organism evidence="1 2">
    <name type="scientific">Carnegiea gigantea</name>
    <dbReference type="NCBI Taxonomy" id="171969"/>
    <lineage>
        <taxon>Eukaryota</taxon>
        <taxon>Viridiplantae</taxon>
        <taxon>Streptophyta</taxon>
        <taxon>Embryophyta</taxon>
        <taxon>Tracheophyta</taxon>
        <taxon>Spermatophyta</taxon>
        <taxon>Magnoliopsida</taxon>
        <taxon>eudicotyledons</taxon>
        <taxon>Gunneridae</taxon>
        <taxon>Pentapetalae</taxon>
        <taxon>Caryophyllales</taxon>
        <taxon>Cactineae</taxon>
        <taxon>Cactaceae</taxon>
        <taxon>Cactoideae</taxon>
        <taxon>Echinocereeae</taxon>
        <taxon>Carnegiea</taxon>
    </lineage>
</organism>
<sequence length="258" mass="29725">MSLRERLRILQLAFNIVVYRSSALKGLSSLGPISKFSQELIELFIMVSGMHVMTSHICTTYPKDCLIIPPLFSAFLTVQNLGIHSYFVTCGQMIEDIVKTCLTQNQNGSKLRQLQQLSKSRYADIYEQQLRARSQLLQVQSLLQQDPSNIELIQKEASSRDHYIAINHSAVLLIKQQSKAEWIGYRDECSRVFMARIKQRKALFFHHFPEKSEDAKETEKRDSSHDQCNNLPHLASKEQAIFKNEPYLVHSILKENKA</sequence>
<proteinExistence type="predicted"/>
<name>A0A9Q1GM34_9CARY</name>
<keyword evidence="2" id="KW-1185">Reference proteome</keyword>
<comment type="caution">
    <text evidence="1">The sequence shown here is derived from an EMBL/GenBank/DDBJ whole genome shotgun (WGS) entry which is preliminary data.</text>
</comment>
<protein>
    <submittedName>
        <fullName evidence="1">Uncharacterized protein</fullName>
    </submittedName>
</protein>
<dbReference type="OrthoDB" id="1935089at2759"/>
<accession>A0A9Q1GM34</accession>
<evidence type="ECO:0000313" key="1">
    <source>
        <dbReference type="EMBL" id="KAJ8423040.1"/>
    </source>
</evidence>
<evidence type="ECO:0000313" key="2">
    <source>
        <dbReference type="Proteomes" id="UP001153076"/>
    </source>
</evidence>
<dbReference type="AlphaFoldDB" id="A0A9Q1GM34"/>
<dbReference type="EMBL" id="JAKOGI010002071">
    <property type="protein sequence ID" value="KAJ8423040.1"/>
    <property type="molecule type" value="Genomic_DNA"/>
</dbReference>
<dbReference type="Proteomes" id="UP001153076">
    <property type="component" value="Unassembled WGS sequence"/>
</dbReference>
<gene>
    <name evidence="1" type="ORF">Cgig2_001133</name>
</gene>